<dbReference type="STRING" id="1921510.BSL82_01215"/>
<evidence type="ECO:0000313" key="1">
    <source>
        <dbReference type="EMBL" id="API58084.1"/>
    </source>
</evidence>
<dbReference type="RefSeq" id="WP_072595660.1">
    <property type="nucleotide sequence ID" value="NZ_CP018221.1"/>
</dbReference>
<gene>
    <name evidence="1" type="ORF">BSL82_01215</name>
</gene>
<protein>
    <submittedName>
        <fullName evidence="1">Uncharacterized protein</fullName>
    </submittedName>
</protein>
<dbReference type="EMBL" id="CP018221">
    <property type="protein sequence ID" value="API58084.1"/>
    <property type="molecule type" value="Genomic_DNA"/>
</dbReference>
<proteinExistence type="predicted"/>
<name>A0A1L3ZR33_9SPHN</name>
<dbReference type="KEGG" id="sphj:BSL82_01215"/>
<organism evidence="1 2">
    <name type="scientific">Tardibacter chloracetimidivorans</name>
    <dbReference type="NCBI Taxonomy" id="1921510"/>
    <lineage>
        <taxon>Bacteria</taxon>
        <taxon>Pseudomonadati</taxon>
        <taxon>Pseudomonadota</taxon>
        <taxon>Alphaproteobacteria</taxon>
        <taxon>Sphingomonadales</taxon>
        <taxon>Sphingomonadaceae</taxon>
        <taxon>Tardibacter</taxon>
    </lineage>
</organism>
<sequence>MTEDQLGLVVPFAADPAQLKFRKRMMIAQNLAQQALGNNEPGRPEWRKHVAWAISDMVSTYLYRDLLGDDLQKISDALMTMLQALTAIEEVESLPERTSAEIITGRPERPCA</sequence>
<dbReference type="AlphaFoldDB" id="A0A1L3ZR33"/>
<reference evidence="2" key="1">
    <citation type="submission" date="2016-11" db="EMBL/GenBank/DDBJ databases">
        <title>Complete Genome Sequence of alachlor-degrading Sphingomonas sp. strain JJ-A5.</title>
        <authorList>
            <person name="Lee H."/>
            <person name="Ka J.-O."/>
        </authorList>
    </citation>
    <scope>NUCLEOTIDE SEQUENCE [LARGE SCALE GENOMIC DNA]</scope>
    <source>
        <strain evidence="2">JJ-A5</strain>
    </source>
</reference>
<evidence type="ECO:0000313" key="2">
    <source>
        <dbReference type="Proteomes" id="UP000182063"/>
    </source>
</evidence>
<accession>A0A1L3ZR33</accession>
<keyword evidence="2" id="KW-1185">Reference proteome</keyword>
<dbReference type="Proteomes" id="UP000182063">
    <property type="component" value="Chromosome"/>
</dbReference>